<name>A0A365XTS1_9BACT</name>
<comment type="caution">
    <text evidence="1">The sequence shown here is derived from an EMBL/GenBank/DDBJ whole genome shotgun (WGS) entry which is preliminary data.</text>
</comment>
<dbReference type="EMBL" id="QFFJ01000002">
    <property type="protein sequence ID" value="RBL89752.1"/>
    <property type="molecule type" value="Genomic_DNA"/>
</dbReference>
<reference evidence="1 2" key="1">
    <citation type="submission" date="2018-05" db="EMBL/GenBank/DDBJ databases">
        <title>Chitinophaga sp. K3CV102501T nov., isolated from isolated from a monsoon evergreen broad-leaved forest soil.</title>
        <authorList>
            <person name="Lv Y."/>
        </authorList>
    </citation>
    <scope>NUCLEOTIDE SEQUENCE [LARGE SCALE GENOMIC DNA]</scope>
    <source>
        <strain evidence="1 2">GDMCC 1.1325</strain>
    </source>
</reference>
<organism evidence="1 2">
    <name type="scientific">Chitinophaga flava</name>
    <dbReference type="NCBI Taxonomy" id="2259036"/>
    <lineage>
        <taxon>Bacteria</taxon>
        <taxon>Pseudomonadati</taxon>
        <taxon>Bacteroidota</taxon>
        <taxon>Chitinophagia</taxon>
        <taxon>Chitinophagales</taxon>
        <taxon>Chitinophagaceae</taxon>
        <taxon>Chitinophaga</taxon>
    </lineage>
</organism>
<sequence>MHVLAAFMVRLYNKLVKGKKSGVYAPALVFLAVAKNYDRVKICFITVSVCLKLQKNIELTVTNESKRQFQYFVT</sequence>
<keyword evidence="2" id="KW-1185">Reference proteome</keyword>
<dbReference type="Proteomes" id="UP000253410">
    <property type="component" value="Unassembled WGS sequence"/>
</dbReference>
<dbReference type="AlphaFoldDB" id="A0A365XTS1"/>
<gene>
    <name evidence="1" type="ORF">DF182_24995</name>
</gene>
<proteinExistence type="predicted"/>
<evidence type="ECO:0000313" key="2">
    <source>
        <dbReference type="Proteomes" id="UP000253410"/>
    </source>
</evidence>
<accession>A0A365XTS1</accession>
<evidence type="ECO:0000313" key="1">
    <source>
        <dbReference type="EMBL" id="RBL89752.1"/>
    </source>
</evidence>
<protein>
    <submittedName>
        <fullName evidence="1">Uncharacterized protein</fullName>
    </submittedName>
</protein>